<feature type="region of interest" description="Disordered" evidence="1">
    <location>
        <begin position="81"/>
        <end position="102"/>
    </location>
</feature>
<gene>
    <name evidence="2" type="ORF">OI18_03140</name>
</gene>
<evidence type="ECO:0000313" key="2">
    <source>
        <dbReference type="EMBL" id="KIC95897.1"/>
    </source>
</evidence>
<evidence type="ECO:0000313" key="3">
    <source>
        <dbReference type="Proteomes" id="UP000031408"/>
    </source>
</evidence>
<proteinExistence type="predicted"/>
<name>A0A0C1L6X9_9BACT</name>
<comment type="caution">
    <text evidence="2">The sequence shown here is derived from an EMBL/GenBank/DDBJ whole genome shotgun (WGS) entry which is preliminary data.</text>
</comment>
<protein>
    <submittedName>
        <fullName evidence="2">Uncharacterized protein</fullName>
    </submittedName>
</protein>
<evidence type="ECO:0000256" key="1">
    <source>
        <dbReference type="SAM" id="MobiDB-lite"/>
    </source>
</evidence>
<dbReference type="AlphaFoldDB" id="A0A0C1L6X9"/>
<sequence length="102" mass="11383">MGHDYLEFEIPGDDGILVLVAGRIILFNIQDGFIMPAQGCYQAFILLNYFEVIAKVIFQSPEKRIGGIFLMPVFGPAVKPNGKRNRENNNADLNGNFFQSMG</sequence>
<accession>A0A0C1L6X9</accession>
<dbReference type="Proteomes" id="UP000031408">
    <property type="component" value="Unassembled WGS sequence"/>
</dbReference>
<feature type="compositionally biased region" description="Polar residues" evidence="1">
    <location>
        <begin position="90"/>
        <end position="102"/>
    </location>
</feature>
<keyword evidence="3" id="KW-1185">Reference proteome</keyword>
<dbReference type="EMBL" id="JSVC01000003">
    <property type="protein sequence ID" value="KIC95897.1"/>
    <property type="molecule type" value="Genomic_DNA"/>
</dbReference>
<reference evidence="2 3" key="1">
    <citation type="submission" date="2014-11" db="EMBL/GenBank/DDBJ databases">
        <title>Genome sequence of Flavihumibacter solisilvae 3-3.</title>
        <authorList>
            <person name="Zhou G."/>
            <person name="Li M."/>
            <person name="Wang G."/>
        </authorList>
    </citation>
    <scope>NUCLEOTIDE SEQUENCE [LARGE SCALE GENOMIC DNA]</scope>
    <source>
        <strain evidence="2 3">3-3</strain>
    </source>
</reference>
<organism evidence="2 3">
    <name type="scientific">Flavihumibacter solisilvae</name>
    <dbReference type="NCBI Taxonomy" id="1349421"/>
    <lineage>
        <taxon>Bacteria</taxon>
        <taxon>Pseudomonadati</taxon>
        <taxon>Bacteroidota</taxon>
        <taxon>Chitinophagia</taxon>
        <taxon>Chitinophagales</taxon>
        <taxon>Chitinophagaceae</taxon>
        <taxon>Flavihumibacter</taxon>
    </lineage>
</organism>
<dbReference type="STRING" id="1349421.OI18_03140"/>